<comment type="caution">
    <text evidence="4">The sequence shown here is derived from an EMBL/GenBank/DDBJ whole genome shotgun (WGS) entry which is preliminary data.</text>
</comment>
<dbReference type="PATRIC" id="fig|1469144.10.peg.3968"/>
<evidence type="ECO:0000313" key="8">
    <source>
        <dbReference type="Proteomes" id="UP000070598"/>
    </source>
</evidence>
<reference evidence="7" key="3">
    <citation type="submission" date="2015-04" db="EMBL/GenBank/DDBJ databases">
        <title>Physiological reanalysis, assessment of diazotrophy, and genome sequences of multiple isolates of Streptomyces thermoautotrophicus.</title>
        <authorList>
            <person name="MacKellar D.C."/>
            <person name="Lieber L."/>
            <person name="Norman J."/>
            <person name="Bolger A."/>
            <person name="Tobin C."/>
            <person name="Murray J.W."/>
            <person name="Chang R."/>
            <person name="Ford T."/>
            <person name="Nguyen P.Q."/>
            <person name="Woodward J."/>
            <person name="Permingeat H."/>
            <person name="Joshi N.S."/>
            <person name="Silver P.A."/>
            <person name="Usadel B."/>
            <person name="Rutherford A.W."/>
            <person name="Friesen M."/>
            <person name="Prell J."/>
        </authorList>
    </citation>
    <scope>NUCLEOTIDE SEQUENCE [LARGE SCALE GENOMIC DNA]</scope>
    <source>
        <strain evidence="7">H1</strain>
    </source>
</reference>
<evidence type="ECO:0000313" key="7">
    <source>
        <dbReference type="Proteomes" id="UP000070188"/>
    </source>
</evidence>
<dbReference type="EMBL" id="LAXD01000001">
    <property type="protein sequence ID" value="KWX02653.1"/>
    <property type="molecule type" value="Genomic_DNA"/>
</dbReference>
<sequence>MSVTLRRMRWWDIAPVMELERALFPEDAWSPELFWSELADPDNHWYVVAEEAGELVGYAGLAVIGDEGHVQTIAVRRDRQGRGVGRTLLSALLDEAARRGCREVLLEVRADNPRAQELYRRFGFTVLGVRPRYYQPAGVDGIVMRLKDVQRRLAAYG</sequence>
<reference evidence="4" key="4">
    <citation type="submission" date="2015-04" db="EMBL/GenBank/DDBJ databases">
        <title>Physiological reanalysis, assessment of diazotrophy, and genome sequences of multiple isolates of Streptomyces thermoautotrophicus.</title>
        <authorList>
            <person name="MacKellar D.C."/>
            <person name="Lieber L."/>
            <person name="Norman J."/>
            <person name="Bolger A."/>
            <person name="Tobin C."/>
            <person name="Murray J.W."/>
            <person name="Woodward J."/>
            <person name="Friesen M."/>
            <person name="Prell J."/>
        </authorList>
    </citation>
    <scope>NUCLEOTIDE SEQUENCE [LARGE SCALE GENOMIC DNA]</scope>
    <source>
        <strain evidence="4">H1</strain>
    </source>
</reference>
<dbReference type="STRING" id="1469144.LI90_3696"/>
<name>A0A132MXS8_9ACTN</name>
<feature type="domain" description="N-acetyltransferase" evidence="3">
    <location>
        <begin position="3"/>
        <end position="149"/>
    </location>
</feature>
<dbReference type="Proteomes" id="UP000070188">
    <property type="component" value="Unassembled WGS sequence"/>
</dbReference>
<evidence type="ECO:0000313" key="6">
    <source>
        <dbReference type="EMBL" id="KWX10450.1"/>
    </source>
</evidence>
<dbReference type="CDD" id="cd04301">
    <property type="entry name" value="NAT_SF"/>
    <property type="match status" value="1"/>
</dbReference>
<dbReference type="EMBL" id="JYIK01000471">
    <property type="protein sequence ID" value="KWX10450.1"/>
    <property type="molecule type" value="Genomic_DNA"/>
</dbReference>
<dbReference type="NCBIfam" id="TIGR01575">
    <property type="entry name" value="rimI"/>
    <property type="match status" value="1"/>
</dbReference>
<keyword evidence="2" id="KW-0012">Acyltransferase</keyword>
<keyword evidence="7" id="KW-1185">Reference proteome</keyword>
<protein>
    <submittedName>
        <fullName evidence="4">Ribosomal-protein-S18p-alanine acetyltransferase</fullName>
    </submittedName>
</protein>
<dbReference type="Proteomes" id="UP000070598">
    <property type="component" value="Unassembled WGS sequence"/>
</dbReference>
<evidence type="ECO:0000259" key="3">
    <source>
        <dbReference type="PROSITE" id="PS51186"/>
    </source>
</evidence>
<dbReference type="EMBL" id="JYIJ01000017">
    <property type="protein sequence ID" value="KWX03703.1"/>
    <property type="molecule type" value="Genomic_DNA"/>
</dbReference>
<dbReference type="Gene3D" id="3.40.630.30">
    <property type="match status" value="1"/>
</dbReference>
<dbReference type="InterPro" id="IPR006464">
    <property type="entry name" value="AcTrfase_RimI/Ard1"/>
</dbReference>
<evidence type="ECO:0000313" key="9">
    <source>
        <dbReference type="Proteomes" id="UP000070659"/>
    </source>
</evidence>
<evidence type="ECO:0000256" key="1">
    <source>
        <dbReference type="ARBA" id="ARBA00022679"/>
    </source>
</evidence>
<proteinExistence type="predicted"/>
<dbReference type="Proteomes" id="UP000070659">
    <property type="component" value="Unassembled WGS sequence"/>
</dbReference>
<dbReference type="InterPro" id="IPR050832">
    <property type="entry name" value="Bact_Acetyltransf"/>
</dbReference>
<dbReference type="GO" id="GO:0008080">
    <property type="term" value="F:N-acetyltransferase activity"/>
    <property type="evidence" value="ECO:0007669"/>
    <property type="project" value="InterPro"/>
</dbReference>
<dbReference type="SUPFAM" id="SSF55729">
    <property type="entry name" value="Acyl-CoA N-acyltransferases (Nat)"/>
    <property type="match status" value="1"/>
</dbReference>
<dbReference type="RefSeq" id="WP_066889795.1">
    <property type="nucleotide sequence ID" value="NZ_JYIJ01000017.1"/>
</dbReference>
<organism evidence="4 7">
    <name type="scientific">Carbonactinospora thermoautotrophica</name>
    <dbReference type="NCBI Taxonomy" id="1469144"/>
    <lineage>
        <taxon>Bacteria</taxon>
        <taxon>Bacillati</taxon>
        <taxon>Actinomycetota</taxon>
        <taxon>Actinomycetes</taxon>
        <taxon>Kitasatosporales</taxon>
        <taxon>Carbonactinosporaceae</taxon>
        <taxon>Carbonactinospora</taxon>
    </lineage>
</organism>
<gene>
    <name evidence="4" type="ORF">LI90_3696</name>
    <name evidence="5" type="ORF">TH66_12945</name>
    <name evidence="6" type="ORF">TR74_03545</name>
</gene>
<dbReference type="PROSITE" id="PS51186">
    <property type="entry name" value="GNAT"/>
    <property type="match status" value="1"/>
</dbReference>
<dbReference type="InterPro" id="IPR016181">
    <property type="entry name" value="Acyl_CoA_acyltransferase"/>
</dbReference>
<evidence type="ECO:0000256" key="2">
    <source>
        <dbReference type="ARBA" id="ARBA00023315"/>
    </source>
</evidence>
<evidence type="ECO:0000313" key="4">
    <source>
        <dbReference type="EMBL" id="KWX02653.1"/>
    </source>
</evidence>
<dbReference type="AlphaFoldDB" id="A0A132MXS8"/>
<keyword evidence="1 4" id="KW-0808">Transferase</keyword>
<reference evidence="8" key="2">
    <citation type="submission" date="2015-02" db="EMBL/GenBank/DDBJ databases">
        <title>Physiological reanalysis, assessment of diazotrophy, and genome sequences of multiple isolates of Streptomyces thermoautotrophicus.</title>
        <authorList>
            <person name="MacKellar D.C."/>
            <person name="Lieber L."/>
            <person name="Norman J."/>
            <person name="Bolger A."/>
            <person name="Tobin C."/>
            <person name="Murray J.W."/>
            <person name="Friesen M."/>
            <person name="Prell J."/>
        </authorList>
    </citation>
    <scope>NUCLEOTIDE SEQUENCE [LARGE SCALE GENOMIC DNA]</scope>
    <source>
        <strain evidence="8">UBT1</strain>
    </source>
</reference>
<dbReference type="Pfam" id="PF00583">
    <property type="entry name" value="Acetyltransf_1"/>
    <property type="match status" value="1"/>
</dbReference>
<accession>A0A132MXS8</accession>
<evidence type="ECO:0000313" key="5">
    <source>
        <dbReference type="EMBL" id="KWX03703.1"/>
    </source>
</evidence>
<reference evidence="5 9" key="1">
    <citation type="submission" date="2015-02" db="EMBL/GenBank/DDBJ databases">
        <title>Physiological reanalysis, assessment of diazotrophy, and genome sequences of multiple isolates of Streptomyces thermoautotrophicus.</title>
        <authorList>
            <person name="MacKellar D.C."/>
            <person name="Lieber L."/>
            <person name="Norman J."/>
            <person name="Bolger A."/>
            <person name="Tobin C."/>
            <person name="Murray J.W."/>
            <person name="Prell J."/>
        </authorList>
    </citation>
    <scope>NUCLEOTIDE SEQUENCE [LARGE SCALE GENOMIC DNA]</scope>
    <source>
        <strain evidence="5 9">UBT1</strain>
    </source>
</reference>
<dbReference type="InterPro" id="IPR000182">
    <property type="entry name" value="GNAT_dom"/>
</dbReference>
<dbReference type="PANTHER" id="PTHR43877">
    <property type="entry name" value="AMINOALKYLPHOSPHONATE N-ACETYLTRANSFERASE-RELATED-RELATED"/>
    <property type="match status" value="1"/>
</dbReference>